<dbReference type="Pfam" id="PF00271">
    <property type="entry name" value="Helicase_C"/>
    <property type="match status" value="1"/>
</dbReference>
<evidence type="ECO:0000256" key="6">
    <source>
        <dbReference type="ARBA" id="ARBA00047984"/>
    </source>
</evidence>
<dbReference type="Gene3D" id="1.20.120.1080">
    <property type="match status" value="1"/>
</dbReference>
<dbReference type="PROSITE" id="PS51194">
    <property type="entry name" value="HELICASE_CTER"/>
    <property type="match status" value="1"/>
</dbReference>
<dbReference type="GO" id="GO:0003725">
    <property type="term" value="F:double-stranded RNA binding"/>
    <property type="evidence" value="ECO:0007669"/>
    <property type="project" value="TreeGrafter"/>
</dbReference>
<evidence type="ECO:0000313" key="9">
    <source>
        <dbReference type="Proteomes" id="UP000054270"/>
    </source>
</evidence>
<accession>A0A0D2NML8</accession>
<dbReference type="AlphaFoldDB" id="A0A0D2NML8"/>
<evidence type="ECO:0000256" key="4">
    <source>
        <dbReference type="ARBA" id="ARBA00022806"/>
    </source>
</evidence>
<dbReference type="GO" id="GO:0045943">
    <property type="term" value="P:positive regulation of transcription by RNA polymerase I"/>
    <property type="evidence" value="ECO:0007669"/>
    <property type="project" value="TreeGrafter"/>
</dbReference>
<dbReference type="OrthoDB" id="10253254at2759"/>
<dbReference type="EMBL" id="KN817595">
    <property type="protein sequence ID" value="KJA17971.1"/>
    <property type="molecule type" value="Genomic_DNA"/>
</dbReference>
<dbReference type="InterPro" id="IPR027417">
    <property type="entry name" value="P-loop_NTPase"/>
</dbReference>
<evidence type="ECO:0000259" key="7">
    <source>
        <dbReference type="PROSITE" id="PS51194"/>
    </source>
</evidence>
<dbReference type="GO" id="GO:0005730">
    <property type="term" value="C:nucleolus"/>
    <property type="evidence" value="ECO:0007669"/>
    <property type="project" value="TreeGrafter"/>
</dbReference>
<dbReference type="GO" id="GO:0016787">
    <property type="term" value="F:hydrolase activity"/>
    <property type="evidence" value="ECO:0007669"/>
    <property type="project" value="UniProtKB-KW"/>
</dbReference>
<dbReference type="Pfam" id="PF21010">
    <property type="entry name" value="HA2_C"/>
    <property type="match status" value="1"/>
</dbReference>
<keyword evidence="5" id="KW-0067">ATP-binding</keyword>
<dbReference type="SMART" id="SM00847">
    <property type="entry name" value="HA2"/>
    <property type="match status" value="1"/>
</dbReference>
<comment type="catalytic activity">
    <reaction evidence="6">
        <text>ATP + H2O = ADP + phosphate + H(+)</text>
        <dbReference type="Rhea" id="RHEA:13065"/>
        <dbReference type="ChEBI" id="CHEBI:15377"/>
        <dbReference type="ChEBI" id="CHEBI:15378"/>
        <dbReference type="ChEBI" id="CHEBI:30616"/>
        <dbReference type="ChEBI" id="CHEBI:43474"/>
        <dbReference type="ChEBI" id="CHEBI:456216"/>
        <dbReference type="EC" id="3.6.4.13"/>
    </reaction>
</comment>
<dbReference type="Pfam" id="PF04408">
    <property type="entry name" value="WHD_HA2"/>
    <property type="match status" value="1"/>
</dbReference>
<keyword evidence="2" id="KW-0547">Nucleotide-binding</keyword>
<dbReference type="EC" id="3.6.4.13" evidence="1"/>
<feature type="domain" description="Helicase C-terminal" evidence="7">
    <location>
        <begin position="1"/>
        <end position="107"/>
    </location>
</feature>
<reference evidence="9" key="1">
    <citation type="submission" date="2014-04" db="EMBL/GenBank/DDBJ databases">
        <title>Evolutionary Origins and Diversification of the Mycorrhizal Mutualists.</title>
        <authorList>
            <consortium name="DOE Joint Genome Institute"/>
            <consortium name="Mycorrhizal Genomics Consortium"/>
            <person name="Kohler A."/>
            <person name="Kuo A."/>
            <person name="Nagy L.G."/>
            <person name="Floudas D."/>
            <person name="Copeland A."/>
            <person name="Barry K.W."/>
            <person name="Cichocki N."/>
            <person name="Veneault-Fourrey C."/>
            <person name="LaButti K."/>
            <person name="Lindquist E.A."/>
            <person name="Lipzen A."/>
            <person name="Lundell T."/>
            <person name="Morin E."/>
            <person name="Murat C."/>
            <person name="Riley R."/>
            <person name="Ohm R."/>
            <person name="Sun H."/>
            <person name="Tunlid A."/>
            <person name="Henrissat B."/>
            <person name="Grigoriev I.V."/>
            <person name="Hibbett D.S."/>
            <person name="Martin F."/>
        </authorList>
    </citation>
    <scope>NUCLEOTIDE SEQUENCE [LARGE SCALE GENOMIC DNA]</scope>
    <source>
        <strain evidence="9">FD-334 SS-4</strain>
    </source>
</reference>
<dbReference type="InterPro" id="IPR048333">
    <property type="entry name" value="HA2_WH"/>
</dbReference>
<keyword evidence="3" id="KW-0378">Hydrolase</keyword>
<dbReference type="SUPFAM" id="SSF52540">
    <property type="entry name" value="P-loop containing nucleoside triphosphate hydrolases"/>
    <property type="match status" value="1"/>
</dbReference>
<evidence type="ECO:0000256" key="2">
    <source>
        <dbReference type="ARBA" id="ARBA00022741"/>
    </source>
</evidence>
<evidence type="ECO:0000313" key="8">
    <source>
        <dbReference type="EMBL" id="KJA17971.1"/>
    </source>
</evidence>
<sequence length="353" mass="39026">MRKCILATNIAETSITIPGIKYVIDTGKCKEKQYLARTSGGGFDTLLTRDITKSSAMQRAGRAGREGSGVCFRLYTEDAFNSMAISGEPEILRCSLTASILNLKTLGQNLEELDLMDKPDFDTIASALKTLWLLGALDQKQKLTPAGRQMAVFPLEPQYACAVVASAQYACTSAVLDIVAVLSASSKLFLDVSDQRDAVADARRKFRHARGDHLTVLNAVRAYRAVAAAEGKHARREWCRKHFLNERTFLEAREIREQLVVTCRRVHIDATAAPKEEEEEDAVVRSMGHGLAGNSAFLQPDGTYKQTMGQTIIKVHPGSTLYTHAVSRQYRRVFSSRLQRLTSGMPEPSARQE</sequence>
<organism evidence="8 9">
    <name type="scientific">Hypholoma sublateritium (strain FD-334 SS-4)</name>
    <dbReference type="NCBI Taxonomy" id="945553"/>
    <lineage>
        <taxon>Eukaryota</taxon>
        <taxon>Fungi</taxon>
        <taxon>Dikarya</taxon>
        <taxon>Basidiomycota</taxon>
        <taxon>Agaricomycotina</taxon>
        <taxon>Agaricomycetes</taxon>
        <taxon>Agaricomycetidae</taxon>
        <taxon>Agaricales</taxon>
        <taxon>Agaricineae</taxon>
        <taxon>Strophariaceae</taxon>
        <taxon>Hypholoma</taxon>
    </lineage>
</organism>
<proteinExistence type="predicted"/>
<dbReference type="InterPro" id="IPR001650">
    <property type="entry name" value="Helicase_C-like"/>
</dbReference>
<dbReference type="STRING" id="945553.A0A0D2NML8"/>
<dbReference type="PANTHER" id="PTHR18934:SF118">
    <property type="entry name" value="ATP-DEPENDENT RNA HELICASE DHX33"/>
    <property type="match status" value="1"/>
</dbReference>
<evidence type="ECO:0000256" key="5">
    <source>
        <dbReference type="ARBA" id="ARBA00022840"/>
    </source>
</evidence>
<dbReference type="InterPro" id="IPR007502">
    <property type="entry name" value="Helicase-assoc_dom"/>
</dbReference>
<name>A0A0D2NML8_HYPSF</name>
<dbReference type="PANTHER" id="PTHR18934">
    <property type="entry name" value="ATP-DEPENDENT RNA HELICASE"/>
    <property type="match status" value="1"/>
</dbReference>
<gene>
    <name evidence="8" type="ORF">HYPSUDRAFT_972876</name>
</gene>
<evidence type="ECO:0000256" key="1">
    <source>
        <dbReference type="ARBA" id="ARBA00012552"/>
    </source>
</evidence>
<dbReference type="Gene3D" id="3.40.50.300">
    <property type="entry name" value="P-loop containing nucleotide triphosphate hydrolases"/>
    <property type="match status" value="1"/>
</dbReference>
<dbReference type="CDD" id="cd18791">
    <property type="entry name" value="SF2_C_RHA"/>
    <property type="match status" value="1"/>
</dbReference>
<dbReference type="GO" id="GO:0005524">
    <property type="term" value="F:ATP binding"/>
    <property type="evidence" value="ECO:0007669"/>
    <property type="project" value="UniProtKB-KW"/>
</dbReference>
<dbReference type="GO" id="GO:0003724">
    <property type="term" value="F:RNA helicase activity"/>
    <property type="evidence" value="ECO:0007669"/>
    <property type="project" value="UniProtKB-EC"/>
</dbReference>
<keyword evidence="4" id="KW-0347">Helicase</keyword>
<keyword evidence="9" id="KW-1185">Reference proteome</keyword>
<protein>
    <recommendedName>
        <fullName evidence="1">RNA helicase</fullName>
        <ecNumber evidence="1">3.6.4.13</ecNumber>
    </recommendedName>
</protein>
<dbReference type="Proteomes" id="UP000054270">
    <property type="component" value="Unassembled WGS sequence"/>
</dbReference>
<evidence type="ECO:0000256" key="3">
    <source>
        <dbReference type="ARBA" id="ARBA00022801"/>
    </source>
</evidence>
<dbReference type="OMA" id="SELGIIM"/>